<accession>A0A0B7MWY1</accession>
<keyword evidence="2" id="KW-1185">Reference proteome</keyword>
<dbReference type="EMBL" id="LN719426">
    <property type="protein sequence ID" value="CEP07790.1"/>
    <property type="molecule type" value="Genomic_DNA"/>
</dbReference>
<gene>
    <name evidence="1" type="primary">PARPA_01098.1 scaffold 1359</name>
</gene>
<name>A0A0B7MWY1_9FUNG</name>
<dbReference type="OrthoDB" id="3219396at2759"/>
<evidence type="ECO:0000313" key="2">
    <source>
        <dbReference type="Proteomes" id="UP000054107"/>
    </source>
</evidence>
<dbReference type="Gene3D" id="2.130.10.10">
    <property type="entry name" value="YVTN repeat-like/Quinoprotein amine dehydrogenase"/>
    <property type="match status" value="1"/>
</dbReference>
<dbReference type="InterPro" id="IPR036322">
    <property type="entry name" value="WD40_repeat_dom_sf"/>
</dbReference>
<reference evidence="1 2" key="1">
    <citation type="submission" date="2014-09" db="EMBL/GenBank/DDBJ databases">
        <authorList>
            <person name="Ellenberger Sabrina"/>
        </authorList>
    </citation>
    <scope>NUCLEOTIDE SEQUENCE [LARGE SCALE GENOMIC DNA]</scope>
    <source>
        <strain evidence="1 2">CBS 412.66</strain>
    </source>
</reference>
<dbReference type="InterPro" id="IPR001680">
    <property type="entry name" value="WD40_rpt"/>
</dbReference>
<proteinExistence type="predicted"/>
<evidence type="ECO:0000313" key="1">
    <source>
        <dbReference type="EMBL" id="CEP07790.1"/>
    </source>
</evidence>
<dbReference type="Pfam" id="PF25499">
    <property type="entry name" value="Beta-prop_pof12"/>
    <property type="match status" value="1"/>
</dbReference>
<sequence length="145" mass="16079">MIVSSNSGCFRSNSQKITAMAYSPPHLITAHANNTMEHYLVVSINGSLKIQFKQTLYGHTFRVDALAIDASKQRLVSGDRSGIKIWDLAAQSGECQATLENYTDQFNMPELPHAKINTIGFDEDKIVAILTLSKGPLIKSWSFDF</sequence>
<organism evidence="1 2">
    <name type="scientific">Parasitella parasitica</name>
    <dbReference type="NCBI Taxonomy" id="35722"/>
    <lineage>
        <taxon>Eukaryota</taxon>
        <taxon>Fungi</taxon>
        <taxon>Fungi incertae sedis</taxon>
        <taxon>Mucoromycota</taxon>
        <taxon>Mucoromycotina</taxon>
        <taxon>Mucoromycetes</taxon>
        <taxon>Mucorales</taxon>
        <taxon>Mucorineae</taxon>
        <taxon>Mucoraceae</taxon>
        <taxon>Parasitella</taxon>
    </lineage>
</organism>
<protein>
    <submittedName>
        <fullName evidence="1">Uncharacterized protein</fullName>
    </submittedName>
</protein>
<dbReference type="SMART" id="SM00320">
    <property type="entry name" value="WD40"/>
    <property type="match status" value="2"/>
</dbReference>
<dbReference type="STRING" id="35722.A0A0B7MWY1"/>
<dbReference type="InterPro" id="IPR015943">
    <property type="entry name" value="WD40/YVTN_repeat-like_dom_sf"/>
</dbReference>
<dbReference type="Proteomes" id="UP000054107">
    <property type="component" value="Unassembled WGS sequence"/>
</dbReference>
<dbReference type="SUPFAM" id="SSF50978">
    <property type="entry name" value="WD40 repeat-like"/>
    <property type="match status" value="1"/>
</dbReference>
<dbReference type="AlphaFoldDB" id="A0A0B7MWY1"/>